<dbReference type="Gene3D" id="1.10.1510.10">
    <property type="entry name" value="Uncharacterised protein YqeY/AIM41 PF09424, N-terminal domain"/>
    <property type="match status" value="1"/>
</dbReference>
<dbReference type="InterPro" id="IPR042184">
    <property type="entry name" value="YqeY/Aim41_N"/>
</dbReference>
<protein>
    <recommendedName>
        <fullName evidence="3">GatB/YqeY domain-containing protein</fullName>
    </recommendedName>
</protein>
<dbReference type="Gene3D" id="1.10.10.410">
    <property type="match status" value="1"/>
</dbReference>
<dbReference type="AlphaFoldDB" id="A0AA35CLN2"/>
<dbReference type="RefSeq" id="WP_264842066.1">
    <property type="nucleotide sequence ID" value="NZ_AP025628.1"/>
</dbReference>
<dbReference type="Proteomes" id="UP001163687">
    <property type="component" value="Chromosome"/>
</dbReference>
<evidence type="ECO:0000313" key="1">
    <source>
        <dbReference type="EMBL" id="BDG61417.1"/>
    </source>
</evidence>
<dbReference type="EMBL" id="AP025628">
    <property type="protein sequence ID" value="BDG61417.1"/>
    <property type="molecule type" value="Genomic_DNA"/>
</dbReference>
<dbReference type="Pfam" id="PF09424">
    <property type="entry name" value="YqeY"/>
    <property type="match status" value="1"/>
</dbReference>
<dbReference type="GO" id="GO:0016884">
    <property type="term" value="F:carbon-nitrogen ligase activity, with glutamine as amido-N-donor"/>
    <property type="evidence" value="ECO:0007669"/>
    <property type="project" value="InterPro"/>
</dbReference>
<dbReference type="KEGG" id="cmic:caldi_25070"/>
<reference evidence="1" key="1">
    <citation type="submission" date="2022-03" db="EMBL/GenBank/DDBJ databases">
        <title>Complete genome sequence of Caldinitratiruptor microaerophilus.</title>
        <authorList>
            <person name="Mukaiyama R."/>
            <person name="Nishiyama T."/>
            <person name="Ueda K."/>
        </authorList>
    </citation>
    <scope>NUCLEOTIDE SEQUENCE</scope>
    <source>
        <strain evidence="1">JCM 16183</strain>
    </source>
</reference>
<organism evidence="1 2">
    <name type="scientific">Caldinitratiruptor microaerophilus</name>
    <dbReference type="NCBI Taxonomy" id="671077"/>
    <lineage>
        <taxon>Bacteria</taxon>
        <taxon>Bacillati</taxon>
        <taxon>Bacillota</taxon>
        <taxon>Clostridia</taxon>
        <taxon>Eubacteriales</taxon>
        <taxon>Symbiobacteriaceae</taxon>
        <taxon>Caldinitratiruptor</taxon>
    </lineage>
</organism>
<sequence length="150" mass="16973">MTLKQRLAEDMKAAMRAREEGRLRLETIRMVQAAVKNAEIERRRELTDDEVLSVIARELKQRQEALAEFQRGGRQDLVDRTQAEIAVLKEYLPQQLTAGEVRGLAREAIEKTGARGPQDVGKVMQVLMPQVRGRADGREVNQIVRELLGG</sequence>
<dbReference type="PANTHER" id="PTHR28055">
    <property type="entry name" value="ALTERED INHERITANCE OF MITOCHONDRIA PROTEIN 41, MITOCHONDRIAL"/>
    <property type="match status" value="1"/>
</dbReference>
<dbReference type="PANTHER" id="PTHR28055:SF1">
    <property type="entry name" value="ALTERED INHERITANCE OF MITOCHONDRIA PROTEIN 41, MITOCHONDRIAL"/>
    <property type="match status" value="1"/>
</dbReference>
<name>A0AA35CLN2_9FIRM</name>
<dbReference type="InterPro" id="IPR023168">
    <property type="entry name" value="GatB_Yqey_C_2"/>
</dbReference>
<evidence type="ECO:0000313" key="2">
    <source>
        <dbReference type="Proteomes" id="UP001163687"/>
    </source>
</evidence>
<gene>
    <name evidence="1" type="ORF">caldi_25070</name>
</gene>
<keyword evidence="2" id="KW-1185">Reference proteome</keyword>
<dbReference type="SUPFAM" id="SSF89095">
    <property type="entry name" value="GatB/YqeY motif"/>
    <property type="match status" value="1"/>
</dbReference>
<evidence type="ECO:0008006" key="3">
    <source>
        <dbReference type="Google" id="ProtNLM"/>
    </source>
</evidence>
<dbReference type="InterPro" id="IPR019004">
    <property type="entry name" value="YqeY/Aim41"/>
</dbReference>
<proteinExistence type="predicted"/>
<dbReference type="InterPro" id="IPR003789">
    <property type="entry name" value="Asn/Gln_tRNA_amidoTrase-B-like"/>
</dbReference>
<accession>A0AA35CLN2</accession>